<sequence>MGSMTAVGWMRVMFFLSCRVAAKMRDGNRSSENFQTTFF</sequence>
<organism evidence="1 2">
    <name type="scientific">Neisseria meningitidis serogroup B</name>
    <dbReference type="NCBI Taxonomy" id="491"/>
    <lineage>
        <taxon>Bacteria</taxon>
        <taxon>Pseudomonadati</taxon>
        <taxon>Pseudomonadota</taxon>
        <taxon>Betaproteobacteria</taxon>
        <taxon>Neisseriales</taxon>
        <taxon>Neisseriaceae</taxon>
        <taxon>Neisseria</taxon>
    </lineage>
</organism>
<proteinExistence type="predicted"/>
<evidence type="ECO:0000313" key="1">
    <source>
        <dbReference type="EMBL" id="CRY99623.1"/>
    </source>
</evidence>
<evidence type="ECO:0000313" key="2">
    <source>
        <dbReference type="Proteomes" id="UP000182715"/>
    </source>
</evidence>
<dbReference type="Proteomes" id="UP000182715">
    <property type="component" value="Unassembled WGS sequence"/>
</dbReference>
<dbReference type="EMBL" id="CVTF01000079">
    <property type="protein sequence ID" value="CRY99623.1"/>
    <property type="molecule type" value="Genomic_DNA"/>
</dbReference>
<dbReference type="AlphaFoldDB" id="A0A0H5QVG2"/>
<accession>A0A0H5QVG2</accession>
<protein>
    <submittedName>
        <fullName evidence="1">Uncharacterized protein</fullName>
    </submittedName>
</protein>
<name>A0A0H5QVG2_NEIMI</name>
<reference evidence="1 2" key="1">
    <citation type="submission" date="2014-11" db="EMBL/GenBank/DDBJ databases">
        <authorList>
            <person name="Diene M.Seydina."/>
        </authorList>
    </citation>
    <scope>NUCLEOTIDE SEQUENCE [LARGE SCALE GENOMIC DNA]</scope>
    <source>
        <strain evidence="1 2">Neisseria meningitidis CHUV</strain>
    </source>
</reference>